<dbReference type="InterPro" id="IPR052524">
    <property type="entry name" value="MFS_Cyanate_Porter"/>
</dbReference>
<name>D7VSL3_SPHSI</name>
<keyword evidence="3 4" id="KW-0472">Membrane</keyword>
<dbReference type="STRING" id="525373.HMPREF0766_13967"/>
<dbReference type="InterPro" id="IPR011701">
    <property type="entry name" value="MFS"/>
</dbReference>
<sequence length="418" mass="45750">MQSELITTSKKRPRIRVEIRNPYLRIFSFTGVIFVASNLRSPLTAVGPVMNEIINGLHLSNIEAGLLTAVPLAVFAGLSGAIGQFAIKYKMEKLILISLLILITGLWTRVMGNNLWLFAGSALVGIGICVSNVLMPAFIKKNFPEKVGVMTGIYSVAMNLSAALAAGLSITIGRWTQSGWQGSLGIWIIPAAVTLIIWLPQLFNVSISAGSAAAVSSPHHSIPIFKSRQAWNISIFMGLQSLMYYSLAAWLPAVLIDFGMNTNTAGWVLFYFQLAMLPVTFVGPVIASKMKQQNILIWMLSFSMIAGLILIIVFRLQYIYPAVILFGLANGLSFSLSMLFFSLRTEHAHTAIKISGMSQSVGYMIAAFGPPVFGKLYDITGIWNTSFYFLTATVLLMLIFGLHAAKDRSIESDFKKKS</sequence>
<feature type="transmembrane region" description="Helical" evidence="4">
    <location>
        <begin position="320"/>
        <end position="342"/>
    </location>
</feature>
<dbReference type="PANTHER" id="PTHR23523:SF2">
    <property type="entry name" value="2-NITROIMIDAZOLE TRANSPORTER"/>
    <property type="match status" value="1"/>
</dbReference>
<feature type="transmembrane region" description="Helical" evidence="4">
    <location>
        <begin position="354"/>
        <end position="373"/>
    </location>
</feature>
<keyword evidence="7" id="KW-1185">Reference proteome</keyword>
<dbReference type="PROSITE" id="PS50850">
    <property type="entry name" value="MFS"/>
    <property type="match status" value="1"/>
</dbReference>
<protein>
    <submittedName>
        <fullName evidence="6">Transporter, major facilitator family protein</fullName>
    </submittedName>
</protein>
<dbReference type="HOGENOM" id="CLU_038046_1_0_10"/>
<feature type="transmembrane region" description="Helical" evidence="4">
    <location>
        <begin position="21"/>
        <end position="39"/>
    </location>
</feature>
<dbReference type="InterPro" id="IPR020846">
    <property type="entry name" value="MFS_dom"/>
</dbReference>
<keyword evidence="1 4" id="KW-0812">Transmembrane</keyword>
<evidence type="ECO:0000256" key="2">
    <source>
        <dbReference type="ARBA" id="ARBA00022989"/>
    </source>
</evidence>
<evidence type="ECO:0000256" key="4">
    <source>
        <dbReference type="SAM" id="Phobius"/>
    </source>
</evidence>
<dbReference type="Gene3D" id="1.20.1250.20">
    <property type="entry name" value="MFS general substrate transporter like domains"/>
    <property type="match status" value="2"/>
</dbReference>
<feature type="transmembrane region" description="Helical" evidence="4">
    <location>
        <begin position="385"/>
        <end position="405"/>
    </location>
</feature>
<dbReference type="SUPFAM" id="SSF103473">
    <property type="entry name" value="MFS general substrate transporter"/>
    <property type="match status" value="1"/>
</dbReference>
<evidence type="ECO:0000313" key="6">
    <source>
        <dbReference type="EMBL" id="EFK56764.1"/>
    </source>
</evidence>
<feature type="domain" description="Major facilitator superfamily (MFS) profile" evidence="5">
    <location>
        <begin position="26"/>
        <end position="409"/>
    </location>
</feature>
<evidence type="ECO:0000256" key="3">
    <source>
        <dbReference type="ARBA" id="ARBA00023136"/>
    </source>
</evidence>
<dbReference type="OrthoDB" id="9797740at2"/>
<feature type="transmembrane region" description="Helical" evidence="4">
    <location>
        <begin position="151"/>
        <end position="172"/>
    </location>
</feature>
<dbReference type="Pfam" id="PF07690">
    <property type="entry name" value="MFS_1"/>
    <property type="match status" value="1"/>
</dbReference>
<comment type="caution">
    <text evidence="6">The sequence shown here is derived from an EMBL/GenBank/DDBJ whole genome shotgun (WGS) entry which is preliminary data.</text>
</comment>
<accession>D7VSL3</accession>
<dbReference type="Proteomes" id="UP000006258">
    <property type="component" value="Unassembled WGS sequence"/>
</dbReference>
<dbReference type="InterPro" id="IPR036259">
    <property type="entry name" value="MFS_trans_sf"/>
</dbReference>
<dbReference type="eggNOG" id="COG2807">
    <property type="taxonomic scope" value="Bacteria"/>
</dbReference>
<feature type="transmembrane region" description="Helical" evidence="4">
    <location>
        <begin position="116"/>
        <end position="139"/>
    </location>
</feature>
<feature type="transmembrane region" description="Helical" evidence="4">
    <location>
        <begin position="94"/>
        <end position="110"/>
    </location>
</feature>
<dbReference type="AlphaFoldDB" id="D7VSL3"/>
<evidence type="ECO:0000256" key="1">
    <source>
        <dbReference type="ARBA" id="ARBA00022692"/>
    </source>
</evidence>
<proteinExistence type="predicted"/>
<feature type="transmembrane region" description="Helical" evidence="4">
    <location>
        <begin position="230"/>
        <end position="256"/>
    </location>
</feature>
<dbReference type="GeneID" id="95430833"/>
<gene>
    <name evidence="6" type="ORF">HMPREF0766_13967</name>
</gene>
<feature type="transmembrane region" description="Helical" evidence="4">
    <location>
        <begin position="184"/>
        <end position="209"/>
    </location>
</feature>
<dbReference type="PANTHER" id="PTHR23523">
    <property type="match status" value="1"/>
</dbReference>
<dbReference type="RefSeq" id="WP_002995630.1">
    <property type="nucleotide sequence ID" value="NZ_GL379770.1"/>
</dbReference>
<dbReference type="CDD" id="cd17339">
    <property type="entry name" value="MFS_NIMT_CynX_like"/>
    <property type="match status" value="1"/>
</dbReference>
<organism evidence="6 7">
    <name type="scientific">Sphingobacterium spiritivorum ATCC 33861</name>
    <dbReference type="NCBI Taxonomy" id="525373"/>
    <lineage>
        <taxon>Bacteria</taxon>
        <taxon>Pseudomonadati</taxon>
        <taxon>Bacteroidota</taxon>
        <taxon>Sphingobacteriia</taxon>
        <taxon>Sphingobacteriales</taxon>
        <taxon>Sphingobacteriaceae</taxon>
        <taxon>Sphingobacterium</taxon>
    </lineage>
</organism>
<keyword evidence="2 4" id="KW-1133">Transmembrane helix</keyword>
<reference evidence="6" key="1">
    <citation type="submission" date="2010-07" db="EMBL/GenBank/DDBJ databases">
        <authorList>
            <person name="Muzny D."/>
            <person name="Qin X."/>
            <person name="Buhay C."/>
            <person name="Dugan-Rocha S."/>
            <person name="Ding Y."/>
            <person name="Chen G."/>
            <person name="Hawes A."/>
            <person name="Holder M."/>
            <person name="Jhangiani S."/>
            <person name="Johnson A."/>
            <person name="Khan Z."/>
            <person name="Li Z."/>
            <person name="Liu W."/>
            <person name="Liu X."/>
            <person name="Perez L."/>
            <person name="Shen H."/>
            <person name="Wang Q."/>
            <person name="Watt J."/>
            <person name="Xi L."/>
            <person name="Xin Y."/>
            <person name="Zhou J."/>
            <person name="Deng J."/>
            <person name="Jiang H."/>
            <person name="Liu Y."/>
            <person name="Qu J."/>
            <person name="Song X.-Z."/>
            <person name="Zhang L."/>
            <person name="Villasana D."/>
            <person name="Johnson A."/>
            <person name="Liu J."/>
            <person name="Liyanage D."/>
            <person name="Lorensuhewa L."/>
            <person name="Robinson T."/>
            <person name="Song A."/>
            <person name="Song B.-B."/>
            <person name="Dinh H."/>
            <person name="Thornton R."/>
            <person name="Coyle M."/>
            <person name="Francisco L."/>
            <person name="Jackson L."/>
            <person name="Javaid M."/>
            <person name="Korchina V."/>
            <person name="Kovar C."/>
            <person name="Mata R."/>
            <person name="Mathew T."/>
            <person name="Ngo R."/>
            <person name="Nguyen L."/>
            <person name="Nguyen N."/>
            <person name="Okwuonu G."/>
            <person name="Ongeri F."/>
            <person name="Pham C."/>
            <person name="Simmons D."/>
            <person name="Wilczek-Boney K."/>
            <person name="Hale W."/>
            <person name="Jakkamsetti A."/>
            <person name="Pham P."/>
            <person name="Ruth R."/>
            <person name="San Lucas F."/>
            <person name="Warren J."/>
            <person name="Zhang J."/>
            <person name="Zhao Z."/>
            <person name="Zhou C."/>
            <person name="Zhu D."/>
            <person name="Lee S."/>
            <person name="Bess C."/>
            <person name="Blankenburg K."/>
            <person name="Forbes L."/>
            <person name="Fu Q."/>
            <person name="Gubbala S."/>
            <person name="Hirani K."/>
            <person name="Jayaseelan J.C."/>
            <person name="Lara F."/>
            <person name="Munidasa M."/>
            <person name="Palculict T."/>
            <person name="Patil S."/>
            <person name="Pu L.-L."/>
            <person name="Saada N."/>
            <person name="Tang L."/>
            <person name="Weissenberger G."/>
            <person name="Zhu Y."/>
            <person name="Hemphill L."/>
            <person name="Shang Y."/>
            <person name="Youmans B."/>
            <person name="Ayvaz T."/>
            <person name="Ross M."/>
            <person name="Santibanez J."/>
            <person name="Aqrawi P."/>
            <person name="Gross S."/>
            <person name="Joshi V."/>
            <person name="Fowler G."/>
            <person name="Nazareth L."/>
            <person name="Reid J."/>
            <person name="Worley K."/>
            <person name="Petrosino J."/>
            <person name="Highlander S."/>
            <person name="Gibbs R."/>
        </authorList>
    </citation>
    <scope>NUCLEOTIDE SEQUENCE [LARGE SCALE GENOMIC DNA]</scope>
    <source>
        <strain evidence="6">ATCC 33861</strain>
    </source>
</reference>
<evidence type="ECO:0000313" key="7">
    <source>
        <dbReference type="Proteomes" id="UP000006258"/>
    </source>
</evidence>
<feature type="transmembrane region" description="Helical" evidence="4">
    <location>
        <begin position="295"/>
        <end position="314"/>
    </location>
</feature>
<feature type="transmembrane region" description="Helical" evidence="4">
    <location>
        <begin position="59"/>
        <end position="82"/>
    </location>
</feature>
<dbReference type="GO" id="GO:0022857">
    <property type="term" value="F:transmembrane transporter activity"/>
    <property type="evidence" value="ECO:0007669"/>
    <property type="project" value="InterPro"/>
</dbReference>
<evidence type="ECO:0000259" key="5">
    <source>
        <dbReference type="PROSITE" id="PS50850"/>
    </source>
</evidence>
<feature type="transmembrane region" description="Helical" evidence="4">
    <location>
        <begin position="268"/>
        <end position="288"/>
    </location>
</feature>
<dbReference type="EMBL" id="ACHA02000012">
    <property type="protein sequence ID" value="EFK56764.1"/>
    <property type="molecule type" value="Genomic_DNA"/>
</dbReference>